<evidence type="ECO:0000313" key="2">
    <source>
        <dbReference type="Proteomes" id="UP000637578"/>
    </source>
</evidence>
<organism evidence="1 2">
    <name type="scientific">Longimycelium tulufanense</name>
    <dbReference type="NCBI Taxonomy" id="907463"/>
    <lineage>
        <taxon>Bacteria</taxon>
        <taxon>Bacillati</taxon>
        <taxon>Actinomycetota</taxon>
        <taxon>Actinomycetes</taxon>
        <taxon>Pseudonocardiales</taxon>
        <taxon>Pseudonocardiaceae</taxon>
        <taxon>Longimycelium</taxon>
    </lineage>
</organism>
<keyword evidence="2" id="KW-1185">Reference proteome</keyword>
<dbReference type="Pfam" id="PF10604">
    <property type="entry name" value="Polyketide_cyc2"/>
    <property type="match status" value="1"/>
</dbReference>
<evidence type="ECO:0000313" key="1">
    <source>
        <dbReference type="EMBL" id="GGM42914.1"/>
    </source>
</evidence>
<sequence>MITTRHTVAVPASVETVWAAVTDWPRQGEWVVGTTVFVTAGDGAGVGSELAAFTGVGSVGFLDTMEIVGWEPPHRCEVRHTGRLVRGTGVFTVQPTADGAELVWEERLEPPLGRVGELVWPLVRPLFDRRLRRSLAHFAEFCRRHRR</sequence>
<proteinExistence type="predicted"/>
<dbReference type="RefSeq" id="WP_189054759.1">
    <property type="nucleotide sequence ID" value="NZ_BMMK01000003.1"/>
</dbReference>
<reference evidence="1" key="2">
    <citation type="submission" date="2020-09" db="EMBL/GenBank/DDBJ databases">
        <authorList>
            <person name="Sun Q."/>
            <person name="Zhou Y."/>
        </authorList>
    </citation>
    <scope>NUCLEOTIDE SEQUENCE</scope>
    <source>
        <strain evidence="1">CGMCC 4.5737</strain>
    </source>
</reference>
<protein>
    <submittedName>
        <fullName evidence="1">Polyketide cyclase</fullName>
    </submittedName>
</protein>
<dbReference type="Gene3D" id="3.30.530.20">
    <property type="match status" value="1"/>
</dbReference>
<reference evidence="1" key="1">
    <citation type="journal article" date="2014" name="Int. J. Syst. Evol. Microbiol.">
        <title>Complete genome sequence of Corynebacterium casei LMG S-19264T (=DSM 44701T), isolated from a smear-ripened cheese.</title>
        <authorList>
            <consortium name="US DOE Joint Genome Institute (JGI-PGF)"/>
            <person name="Walter F."/>
            <person name="Albersmeier A."/>
            <person name="Kalinowski J."/>
            <person name="Ruckert C."/>
        </authorList>
    </citation>
    <scope>NUCLEOTIDE SEQUENCE</scope>
    <source>
        <strain evidence="1">CGMCC 4.5737</strain>
    </source>
</reference>
<comment type="caution">
    <text evidence="1">The sequence shown here is derived from an EMBL/GenBank/DDBJ whole genome shotgun (WGS) entry which is preliminary data.</text>
</comment>
<dbReference type="SUPFAM" id="SSF55961">
    <property type="entry name" value="Bet v1-like"/>
    <property type="match status" value="1"/>
</dbReference>
<dbReference type="CDD" id="cd07812">
    <property type="entry name" value="SRPBCC"/>
    <property type="match status" value="1"/>
</dbReference>
<gene>
    <name evidence="1" type="ORF">GCM10012275_12300</name>
</gene>
<dbReference type="InterPro" id="IPR023393">
    <property type="entry name" value="START-like_dom_sf"/>
</dbReference>
<accession>A0A8J3C8X2</accession>
<name>A0A8J3C8X2_9PSEU</name>
<dbReference type="InterPro" id="IPR019587">
    <property type="entry name" value="Polyketide_cyclase/dehydratase"/>
</dbReference>
<dbReference type="Proteomes" id="UP000637578">
    <property type="component" value="Unassembled WGS sequence"/>
</dbReference>
<dbReference type="AlphaFoldDB" id="A0A8J3C8X2"/>
<dbReference type="EMBL" id="BMMK01000003">
    <property type="protein sequence ID" value="GGM42914.1"/>
    <property type="molecule type" value="Genomic_DNA"/>
</dbReference>